<dbReference type="InterPro" id="IPR045295">
    <property type="entry name" value="Complex1_LYR_SDHAF1_LYRM8"/>
</dbReference>
<comment type="subcellular location">
    <subcellularLocation>
        <location evidence="1">Mitochondrion</location>
    </subcellularLocation>
</comment>
<evidence type="ECO:0000256" key="1">
    <source>
        <dbReference type="ARBA" id="ARBA00004173"/>
    </source>
</evidence>
<sequence>MSKYSQSQKAVMALYRRGLRLIRTKPEESRYDFILYLRHFFRHPSMGGGLSKRDFTTIEYMMRRGTKMLDDMFANPSTRRVRLGASVLEEMHKLGLAHRRRTPPSS</sequence>
<evidence type="ECO:0000256" key="2">
    <source>
        <dbReference type="ARBA" id="ARBA00023128"/>
    </source>
</evidence>
<dbReference type="CDD" id="cd20268">
    <property type="entry name" value="Complex1_LYR_SDHAF1_LYRM8"/>
    <property type="match status" value="1"/>
</dbReference>
<evidence type="ECO:0000313" key="3">
    <source>
        <dbReference type="EMBL" id="WFD24671.1"/>
    </source>
</evidence>
<accession>A0AAF0EHD4</accession>
<dbReference type="GO" id="GO:0034553">
    <property type="term" value="P:mitochondrial respiratory chain complex II assembly"/>
    <property type="evidence" value="ECO:0007669"/>
    <property type="project" value="InterPro"/>
</dbReference>
<dbReference type="Proteomes" id="UP001214415">
    <property type="component" value="Chromosome 7"/>
</dbReference>
<dbReference type="EMBL" id="CP119906">
    <property type="protein sequence ID" value="WFD24671.1"/>
    <property type="molecule type" value="Genomic_DNA"/>
</dbReference>
<reference evidence="3" key="1">
    <citation type="submission" date="2023-03" db="EMBL/GenBank/DDBJ databases">
        <title>Mating type loci evolution in Malassezia.</title>
        <authorList>
            <person name="Coelho M.A."/>
        </authorList>
    </citation>
    <scope>NUCLEOTIDE SEQUENCE</scope>
    <source>
        <strain evidence="3">CBS 12830</strain>
    </source>
</reference>
<keyword evidence="4" id="KW-1185">Reference proteome</keyword>
<dbReference type="AlphaFoldDB" id="A0AAF0EHD4"/>
<keyword evidence="2" id="KW-0496">Mitochondrion</keyword>
<name>A0AAF0EHD4_9BASI</name>
<dbReference type="GO" id="GO:0005739">
    <property type="term" value="C:mitochondrion"/>
    <property type="evidence" value="ECO:0007669"/>
    <property type="project" value="UniProtKB-SubCell"/>
</dbReference>
<evidence type="ECO:0000313" key="4">
    <source>
        <dbReference type="Proteomes" id="UP001214415"/>
    </source>
</evidence>
<evidence type="ECO:0008006" key="5">
    <source>
        <dbReference type="Google" id="ProtNLM"/>
    </source>
</evidence>
<proteinExistence type="predicted"/>
<organism evidence="3 4">
    <name type="scientific">Malassezia equina</name>
    <dbReference type="NCBI Taxonomy" id="1381935"/>
    <lineage>
        <taxon>Eukaryota</taxon>
        <taxon>Fungi</taxon>
        <taxon>Dikarya</taxon>
        <taxon>Basidiomycota</taxon>
        <taxon>Ustilaginomycotina</taxon>
        <taxon>Malasseziomycetes</taxon>
        <taxon>Malasseziales</taxon>
        <taxon>Malasseziaceae</taxon>
        <taxon>Malassezia</taxon>
    </lineage>
</organism>
<protein>
    <recommendedName>
        <fullName evidence="5">Succinate dehydrogenase assembly factor 1, mitochondrial</fullName>
    </recommendedName>
</protein>
<gene>
    <name evidence="3" type="ORF">MEQU1_003374</name>
</gene>